<dbReference type="Proteomes" id="UP000197068">
    <property type="component" value="Unassembled WGS sequence"/>
</dbReference>
<evidence type="ECO:0008006" key="3">
    <source>
        <dbReference type="Google" id="ProtNLM"/>
    </source>
</evidence>
<sequence length="177" mass="20821">MNMNFKHKINNSELWPGFTSSDHLNELNDIADNAFNKDSIEGYLAALLIYHQLCEEMAKVLIEDSRFFIKASIYPLEIEFSKSKRIMFGGVIEQLKETVSFDNKELFIQKCQNFNQVRNSLAHGLTKKTSIDSVKQELESIKEVFDEIFVLFDQAHDWFYLCFKDFKKDKFIDIHDE</sequence>
<reference evidence="1 2" key="1">
    <citation type="submission" date="2017-06" db="EMBL/GenBank/DDBJ databases">
        <title>Whole Genome Sequences of Colwellia marinimaniae MTCD1.</title>
        <authorList>
            <person name="Kusumoto H."/>
            <person name="Inoue M."/>
            <person name="Tanikawa K."/>
            <person name="Maeji H."/>
            <person name="Cameron J.H."/>
            <person name="Bartlett D.H."/>
        </authorList>
    </citation>
    <scope>NUCLEOTIDE SEQUENCE [LARGE SCALE GENOMIC DNA]</scope>
    <source>
        <strain evidence="1 2">MTCD1</strain>
    </source>
</reference>
<evidence type="ECO:0000313" key="1">
    <source>
        <dbReference type="EMBL" id="GAW97991.1"/>
    </source>
</evidence>
<organism evidence="1 2">
    <name type="scientific">Colwellia marinimaniae</name>
    <dbReference type="NCBI Taxonomy" id="1513592"/>
    <lineage>
        <taxon>Bacteria</taxon>
        <taxon>Pseudomonadati</taxon>
        <taxon>Pseudomonadota</taxon>
        <taxon>Gammaproteobacteria</taxon>
        <taxon>Alteromonadales</taxon>
        <taxon>Colwelliaceae</taxon>
        <taxon>Colwellia</taxon>
    </lineage>
</organism>
<proteinExistence type="predicted"/>
<dbReference type="EMBL" id="BDQM01000069">
    <property type="protein sequence ID" value="GAW97991.1"/>
    <property type="molecule type" value="Genomic_DNA"/>
</dbReference>
<dbReference type="RefSeq" id="WP_057180801.1">
    <property type="nucleotide sequence ID" value="NZ_BDQM01000069.1"/>
</dbReference>
<keyword evidence="2" id="KW-1185">Reference proteome</keyword>
<gene>
    <name evidence="1" type="ORF">MTCD1_03649</name>
</gene>
<evidence type="ECO:0000313" key="2">
    <source>
        <dbReference type="Proteomes" id="UP000197068"/>
    </source>
</evidence>
<name>A0ABQ0N1K4_9GAMM</name>
<comment type="caution">
    <text evidence="1">The sequence shown here is derived from an EMBL/GenBank/DDBJ whole genome shotgun (WGS) entry which is preliminary data.</text>
</comment>
<accession>A0ABQ0N1K4</accession>
<protein>
    <recommendedName>
        <fullName evidence="3">RiboL-PSP-HEPN domain-containing protein</fullName>
    </recommendedName>
</protein>